<protein>
    <submittedName>
        <fullName evidence="3">ATG8-interacting protein 1</fullName>
    </submittedName>
</protein>
<feature type="region of interest" description="Disordered" evidence="1">
    <location>
        <begin position="256"/>
        <end position="293"/>
    </location>
</feature>
<evidence type="ECO:0000313" key="3">
    <source>
        <dbReference type="EMBL" id="KAG6582617.1"/>
    </source>
</evidence>
<feature type="non-terminal residue" evidence="3">
    <location>
        <position position="1"/>
    </location>
</feature>
<accession>A0AAV6MLM2</accession>
<dbReference type="InterPro" id="IPR040304">
    <property type="entry name" value="ATG8-IP-1/2"/>
</dbReference>
<evidence type="ECO:0000313" key="4">
    <source>
        <dbReference type="Proteomes" id="UP000685013"/>
    </source>
</evidence>
<dbReference type="EMBL" id="JAGKQH010000014">
    <property type="protein sequence ID" value="KAG6582617.1"/>
    <property type="molecule type" value="Genomic_DNA"/>
</dbReference>
<reference evidence="3 4" key="1">
    <citation type="journal article" date="2021" name="Hortic Res">
        <title>The domestication of Cucurbita argyrosperma as revealed by the genome of its wild relative.</title>
        <authorList>
            <person name="Barrera-Redondo J."/>
            <person name="Sanchez-de la Vega G."/>
            <person name="Aguirre-Liguori J.A."/>
            <person name="Castellanos-Morales G."/>
            <person name="Gutierrez-Guerrero Y.T."/>
            <person name="Aguirre-Dugua X."/>
            <person name="Aguirre-Planter E."/>
            <person name="Tenaillon M.I."/>
            <person name="Lira-Saade R."/>
            <person name="Eguiarte L.E."/>
        </authorList>
    </citation>
    <scope>NUCLEOTIDE SEQUENCE [LARGE SCALE GENOMIC DNA]</scope>
    <source>
        <strain evidence="3">JBR-2021</strain>
    </source>
</reference>
<gene>
    <name evidence="3" type="primary">ATI1</name>
    <name evidence="3" type="ORF">SDJN03_22619</name>
</gene>
<keyword evidence="2" id="KW-0812">Transmembrane</keyword>
<feature type="compositionally biased region" description="Polar residues" evidence="1">
    <location>
        <begin position="273"/>
        <end position="282"/>
    </location>
</feature>
<evidence type="ECO:0000256" key="1">
    <source>
        <dbReference type="SAM" id="MobiDB-lite"/>
    </source>
</evidence>
<organism evidence="3 4">
    <name type="scientific">Cucurbita argyrosperma subsp. sororia</name>
    <dbReference type="NCBI Taxonomy" id="37648"/>
    <lineage>
        <taxon>Eukaryota</taxon>
        <taxon>Viridiplantae</taxon>
        <taxon>Streptophyta</taxon>
        <taxon>Embryophyta</taxon>
        <taxon>Tracheophyta</taxon>
        <taxon>Spermatophyta</taxon>
        <taxon>Magnoliopsida</taxon>
        <taxon>eudicotyledons</taxon>
        <taxon>Gunneridae</taxon>
        <taxon>Pentapetalae</taxon>
        <taxon>rosids</taxon>
        <taxon>fabids</taxon>
        <taxon>Cucurbitales</taxon>
        <taxon>Cucurbitaceae</taxon>
        <taxon>Cucurbiteae</taxon>
        <taxon>Cucurbita</taxon>
    </lineage>
</organism>
<sequence length="391" mass="43644">MFKTLLPNTKKNRFCKSIVTGNHRFPSLLGGDYYFTPTCSCPSPNPFSISRAKFHPYRYVDAVSGRRCLSSSLARFCEVGIHENSLRMADNDGEENNSRGNGWEVVSLTASAYEAAPNVKESESTDENKSNLYEAETSHALFMSRHFVFPPNQHENLPLEPDKSEIHDDQGGKENVDSDSTAVDGGKSSRKNEDVLNLERLGETDEFSGIDKTTEKGGKLSFHGDEFSENTTLPELNLVDKEQDPFDAPTYSSFHGETNLSSMTNDEIPPLESNDQVSNPESLETRRLDSKSNKSNLPCGAWWKRRAANLYSHAKEANAFWSIFVAAAVMGLVILGQRWQQESWRTLQLKGHISVNDQKTIRVLGPITRLKDVIVGGQRRGSSIKFSPSEL</sequence>
<feature type="compositionally biased region" description="Basic and acidic residues" evidence="1">
    <location>
        <begin position="283"/>
        <end position="292"/>
    </location>
</feature>
<comment type="caution">
    <text evidence="3">The sequence shown here is derived from an EMBL/GenBank/DDBJ whole genome shotgun (WGS) entry which is preliminary data.</text>
</comment>
<evidence type="ECO:0000256" key="2">
    <source>
        <dbReference type="SAM" id="Phobius"/>
    </source>
</evidence>
<feature type="compositionally biased region" description="Basic and acidic residues" evidence="1">
    <location>
        <begin position="160"/>
        <end position="176"/>
    </location>
</feature>
<proteinExistence type="predicted"/>
<dbReference type="AlphaFoldDB" id="A0AAV6MLM2"/>
<dbReference type="Proteomes" id="UP000685013">
    <property type="component" value="Chromosome 14"/>
</dbReference>
<keyword evidence="2" id="KW-1133">Transmembrane helix</keyword>
<feature type="compositionally biased region" description="Polar residues" evidence="1">
    <location>
        <begin position="256"/>
        <end position="265"/>
    </location>
</feature>
<feature type="transmembrane region" description="Helical" evidence="2">
    <location>
        <begin position="319"/>
        <end position="336"/>
    </location>
</feature>
<feature type="compositionally biased region" description="Basic and acidic residues" evidence="1">
    <location>
        <begin position="212"/>
        <end position="226"/>
    </location>
</feature>
<keyword evidence="2" id="KW-0472">Membrane</keyword>
<dbReference type="PANTHER" id="PTHR34797">
    <property type="entry name" value="ATG8-INTERACTING PROTEIN 2"/>
    <property type="match status" value="1"/>
</dbReference>
<dbReference type="PANTHER" id="PTHR34797:SF1">
    <property type="entry name" value="ATG8-INTERACTING PROTEIN 2"/>
    <property type="match status" value="1"/>
</dbReference>
<keyword evidence="4" id="KW-1185">Reference proteome</keyword>
<feature type="region of interest" description="Disordered" evidence="1">
    <location>
        <begin position="152"/>
        <end position="227"/>
    </location>
</feature>
<name>A0AAV6MLM2_9ROSI</name>